<feature type="binding site" evidence="14">
    <location>
        <begin position="144"/>
        <end position="146"/>
    </location>
    <ligand>
        <name>FAD</name>
        <dbReference type="ChEBI" id="CHEBI:57692"/>
    </ligand>
</feature>
<dbReference type="GO" id="GO:0004148">
    <property type="term" value="F:dihydrolipoyl dehydrogenase (NADH) activity"/>
    <property type="evidence" value="ECO:0007669"/>
    <property type="project" value="UniProtKB-EC"/>
</dbReference>
<comment type="miscellaneous">
    <text evidence="16">The active site is a redox-active disulfide bond.</text>
</comment>
<evidence type="ECO:0000256" key="14">
    <source>
        <dbReference type="PIRSR" id="PIRSR000350-3"/>
    </source>
</evidence>
<evidence type="ECO:0000256" key="7">
    <source>
        <dbReference type="ARBA" id="ARBA00022827"/>
    </source>
</evidence>
<evidence type="ECO:0000256" key="13">
    <source>
        <dbReference type="PIRSR" id="PIRSR000350-2"/>
    </source>
</evidence>
<keyword evidence="8 16" id="KW-0560">Oxidoreductase</keyword>
<dbReference type="GO" id="GO:0005737">
    <property type="term" value="C:cytoplasm"/>
    <property type="evidence" value="ECO:0007669"/>
    <property type="project" value="UniProtKB-SubCell"/>
</dbReference>
<dbReference type="PRINTS" id="PR00368">
    <property type="entry name" value="FADPNR"/>
</dbReference>
<name>A0A2T2WWK7_9FIRM</name>
<evidence type="ECO:0000256" key="10">
    <source>
        <dbReference type="ARBA" id="ARBA00023157"/>
    </source>
</evidence>
<dbReference type="EC" id="1.8.1.4" evidence="3 16"/>
<dbReference type="FunFam" id="3.30.390.30:FF:000001">
    <property type="entry name" value="Dihydrolipoyl dehydrogenase"/>
    <property type="match status" value="1"/>
</dbReference>
<evidence type="ECO:0000256" key="11">
    <source>
        <dbReference type="ARBA" id="ARBA00023284"/>
    </source>
</evidence>
<comment type="catalytic activity">
    <reaction evidence="12 16">
        <text>N(6)-[(R)-dihydrolipoyl]-L-lysyl-[protein] + NAD(+) = N(6)-[(R)-lipoyl]-L-lysyl-[protein] + NADH + H(+)</text>
        <dbReference type="Rhea" id="RHEA:15045"/>
        <dbReference type="Rhea" id="RHEA-COMP:10474"/>
        <dbReference type="Rhea" id="RHEA-COMP:10475"/>
        <dbReference type="ChEBI" id="CHEBI:15378"/>
        <dbReference type="ChEBI" id="CHEBI:57540"/>
        <dbReference type="ChEBI" id="CHEBI:57945"/>
        <dbReference type="ChEBI" id="CHEBI:83099"/>
        <dbReference type="ChEBI" id="CHEBI:83100"/>
        <dbReference type="EC" id="1.8.1.4"/>
    </reaction>
</comment>
<evidence type="ECO:0000313" key="19">
    <source>
        <dbReference type="EMBL" id="PSR26620.1"/>
    </source>
</evidence>
<dbReference type="SUPFAM" id="SSF55424">
    <property type="entry name" value="FAD/NAD-linked reductases, dimerisation (C-terminal) domain"/>
    <property type="match status" value="1"/>
</dbReference>
<feature type="binding site" evidence="14">
    <location>
        <begin position="181"/>
        <end position="188"/>
    </location>
    <ligand>
        <name>NAD(+)</name>
        <dbReference type="ChEBI" id="CHEBI:57540"/>
    </ligand>
</feature>
<feature type="domain" description="Pyridine nucleotide-disulphide oxidoreductase dimerisation" evidence="17">
    <location>
        <begin position="349"/>
        <end position="457"/>
    </location>
</feature>
<evidence type="ECO:0000256" key="5">
    <source>
        <dbReference type="ARBA" id="ARBA00022490"/>
    </source>
</evidence>
<comment type="caution">
    <text evidence="19">The sequence shown here is derived from an EMBL/GenBank/DDBJ whole genome shotgun (WGS) entry which is preliminary data.</text>
</comment>
<dbReference type="Pfam" id="PF07992">
    <property type="entry name" value="Pyr_redox_2"/>
    <property type="match status" value="1"/>
</dbReference>
<evidence type="ECO:0000256" key="1">
    <source>
        <dbReference type="ARBA" id="ARBA00004496"/>
    </source>
</evidence>
<evidence type="ECO:0000256" key="15">
    <source>
        <dbReference type="PIRSR" id="PIRSR000350-4"/>
    </source>
</evidence>
<evidence type="ECO:0000256" key="2">
    <source>
        <dbReference type="ARBA" id="ARBA00007532"/>
    </source>
</evidence>
<feature type="domain" description="FAD/NAD(P)-binding" evidence="18">
    <location>
        <begin position="6"/>
        <end position="329"/>
    </location>
</feature>
<dbReference type="PRINTS" id="PR00411">
    <property type="entry name" value="PNDRDTASEI"/>
</dbReference>
<evidence type="ECO:0000259" key="18">
    <source>
        <dbReference type="Pfam" id="PF07992"/>
    </source>
</evidence>
<feature type="binding site" evidence="14">
    <location>
        <position position="115"/>
    </location>
    <ligand>
        <name>FAD</name>
        <dbReference type="ChEBI" id="CHEBI:57692"/>
    </ligand>
</feature>
<dbReference type="InterPro" id="IPR004099">
    <property type="entry name" value="Pyr_nucl-diS_OxRdtase_dimer"/>
</dbReference>
<feature type="binding site" evidence="14">
    <location>
        <position position="314"/>
    </location>
    <ligand>
        <name>FAD</name>
        <dbReference type="ChEBI" id="CHEBI:57692"/>
    </ligand>
</feature>
<dbReference type="Pfam" id="PF02852">
    <property type="entry name" value="Pyr_redox_dim"/>
    <property type="match status" value="1"/>
</dbReference>
<keyword evidence="14" id="KW-0547">Nucleotide-binding</keyword>
<comment type="similarity">
    <text evidence="2 16">Belongs to the class-I pyridine nucleotide-disulfide oxidoreductase family.</text>
</comment>
<evidence type="ECO:0000256" key="16">
    <source>
        <dbReference type="RuleBase" id="RU003692"/>
    </source>
</evidence>
<dbReference type="InterPro" id="IPR050151">
    <property type="entry name" value="Class-I_Pyr_Nuc-Dis_Oxidored"/>
</dbReference>
<dbReference type="PIRSF" id="PIRSF000350">
    <property type="entry name" value="Mercury_reductase_MerA"/>
    <property type="match status" value="1"/>
</dbReference>
<dbReference type="InterPro" id="IPR016156">
    <property type="entry name" value="FAD/NAD-linked_Rdtase_dimer_sf"/>
</dbReference>
<feature type="binding site" evidence="14">
    <location>
        <position position="52"/>
    </location>
    <ligand>
        <name>FAD</name>
        <dbReference type="ChEBI" id="CHEBI:57692"/>
    </ligand>
</feature>
<dbReference type="Gene3D" id="3.30.390.30">
    <property type="match status" value="1"/>
</dbReference>
<dbReference type="InterPro" id="IPR036188">
    <property type="entry name" value="FAD/NAD-bd_sf"/>
</dbReference>
<comment type="subcellular location">
    <subcellularLocation>
        <location evidence="1">Cytoplasm</location>
    </subcellularLocation>
</comment>
<reference evidence="19 20" key="1">
    <citation type="journal article" date="2014" name="BMC Genomics">
        <title>Comparison of environmental and isolate Sulfobacillus genomes reveals diverse carbon, sulfur, nitrogen, and hydrogen metabolisms.</title>
        <authorList>
            <person name="Justice N.B."/>
            <person name="Norman A."/>
            <person name="Brown C.T."/>
            <person name="Singh A."/>
            <person name="Thomas B.C."/>
            <person name="Banfield J.F."/>
        </authorList>
    </citation>
    <scope>NUCLEOTIDE SEQUENCE [LARGE SCALE GENOMIC DNA]</scope>
    <source>
        <strain evidence="19">AMDSBA1</strain>
    </source>
</reference>
<evidence type="ECO:0000256" key="3">
    <source>
        <dbReference type="ARBA" id="ARBA00012608"/>
    </source>
</evidence>
<dbReference type="PROSITE" id="PS00076">
    <property type="entry name" value="PYRIDINE_REDOX_1"/>
    <property type="match status" value="1"/>
</dbReference>
<dbReference type="Proteomes" id="UP000242699">
    <property type="component" value="Unassembled WGS sequence"/>
</dbReference>
<evidence type="ECO:0000259" key="17">
    <source>
        <dbReference type="Pfam" id="PF02852"/>
    </source>
</evidence>
<dbReference type="InterPro" id="IPR001100">
    <property type="entry name" value="Pyr_nuc-diS_OxRdtase"/>
</dbReference>
<feature type="disulfide bond" description="Redox-active" evidence="15">
    <location>
        <begin position="43"/>
        <end position="48"/>
    </location>
</feature>
<organism evidence="19 20">
    <name type="scientific">Sulfobacillus benefaciens</name>
    <dbReference type="NCBI Taxonomy" id="453960"/>
    <lineage>
        <taxon>Bacteria</taxon>
        <taxon>Bacillati</taxon>
        <taxon>Bacillota</taxon>
        <taxon>Clostridia</taxon>
        <taxon>Eubacteriales</taxon>
        <taxon>Clostridiales Family XVII. Incertae Sedis</taxon>
        <taxon>Sulfobacillus</taxon>
    </lineage>
</organism>
<keyword evidence="11 16" id="KW-0676">Redox-active center</keyword>
<keyword evidence="7 14" id="KW-0274">FAD</keyword>
<dbReference type="GO" id="GO:0050660">
    <property type="term" value="F:flavin adenine dinucleotide binding"/>
    <property type="evidence" value="ECO:0007669"/>
    <property type="project" value="InterPro"/>
</dbReference>
<proteinExistence type="inferred from homology"/>
<keyword evidence="10" id="KW-1015">Disulfide bond</keyword>
<evidence type="ECO:0000256" key="12">
    <source>
        <dbReference type="ARBA" id="ARBA00049187"/>
    </source>
</evidence>
<dbReference type="GO" id="GO:0006103">
    <property type="term" value="P:2-oxoglutarate metabolic process"/>
    <property type="evidence" value="ECO:0007669"/>
    <property type="project" value="TreeGrafter"/>
</dbReference>
<evidence type="ECO:0000256" key="9">
    <source>
        <dbReference type="ARBA" id="ARBA00023027"/>
    </source>
</evidence>
<dbReference type="Gene3D" id="3.50.50.60">
    <property type="entry name" value="FAD/NAD(P)-binding domain"/>
    <property type="match status" value="2"/>
</dbReference>
<protein>
    <recommendedName>
        <fullName evidence="4 16">Dihydrolipoyl dehydrogenase</fullName>
        <ecNumber evidence="3 16">1.8.1.4</ecNumber>
    </recommendedName>
</protein>
<comment type="cofactor">
    <cofactor evidence="14 16">
        <name>FAD</name>
        <dbReference type="ChEBI" id="CHEBI:57692"/>
    </cofactor>
    <text evidence="14 16">Binds 1 FAD per subunit.</text>
</comment>
<gene>
    <name evidence="19" type="primary">lpdA</name>
    <name evidence="19" type="ORF">C7B43_13475</name>
</gene>
<keyword evidence="6 16" id="KW-0285">Flavoprotein</keyword>
<dbReference type="InterPro" id="IPR023753">
    <property type="entry name" value="FAD/NAD-binding_dom"/>
</dbReference>
<evidence type="ECO:0000256" key="6">
    <source>
        <dbReference type="ARBA" id="ARBA00022630"/>
    </source>
</evidence>
<feature type="active site" description="Proton acceptor" evidence="13">
    <location>
        <position position="447"/>
    </location>
</feature>
<evidence type="ECO:0000256" key="4">
    <source>
        <dbReference type="ARBA" id="ARBA00016961"/>
    </source>
</evidence>
<dbReference type="SUPFAM" id="SSF51905">
    <property type="entry name" value="FAD/NAD(P)-binding domain"/>
    <property type="match status" value="1"/>
</dbReference>
<feature type="binding site" evidence="14">
    <location>
        <position position="204"/>
    </location>
    <ligand>
        <name>NAD(+)</name>
        <dbReference type="ChEBI" id="CHEBI:57540"/>
    </ligand>
</feature>
<dbReference type="EMBL" id="PXYT01000034">
    <property type="protein sequence ID" value="PSR26620.1"/>
    <property type="molecule type" value="Genomic_DNA"/>
</dbReference>
<keyword evidence="9 14" id="KW-0520">NAD</keyword>
<feature type="binding site" evidence="14">
    <location>
        <position position="274"/>
    </location>
    <ligand>
        <name>NAD(+)</name>
        <dbReference type="ChEBI" id="CHEBI:57540"/>
    </ligand>
</feature>
<evidence type="ECO:0000313" key="20">
    <source>
        <dbReference type="Proteomes" id="UP000242699"/>
    </source>
</evidence>
<dbReference type="InterPro" id="IPR012999">
    <property type="entry name" value="Pyr_OxRdtase_I_AS"/>
</dbReference>
<dbReference type="InterPro" id="IPR006258">
    <property type="entry name" value="Lipoamide_DH"/>
</dbReference>
<dbReference type="PANTHER" id="PTHR22912">
    <property type="entry name" value="DISULFIDE OXIDOREDUCTASE"/>
    <property type="match status" value="1"/>
</dbReference>
<dbReference type="AlphaFoldDB" id="A0A2T2WWK7"/>
<dbReference type="PANTHER" id="PTHR22912:SF217">
    <property type="entry name" value="DIHYDROLIPOYL DEHYDROGENASE"/>
    <property type="match status" value="1"/>
</dbReference>
<accession>A0A2T2WWK7</accession>
<evidence type="ECO:0000256" key="8">
    <source>
        <dbReference type="ARBA" id="ARBA00023002"/>
    </source>
</evidence>
<sequence>MAETQFDLIVLGGGTGGYVAAIRASQLGLKTAVIDKAKVGGTCLHQGCIPTKALLNTAELFHTLQHAADYGLRAQDVALDYPKAIERKDKVVDQLYRGVQFLLKKNKVTVFDGYGRLQGPGIVDVALHDGSTTRLEAKDILVATGSVARSLPGVEFDGKRILSSDDVLNRPDVPPSVVILGGGAIGVEFASMYNDFGSRVTVVEMLPHILPQDDEEIAQQLTKLLTRRGITIYTSATFDPASLRAGNDGISAEVVKSDQTRVTVEGDVLLVAIGRKAVTENLGLEQAGVEIQRGFIAVDDHYRTNVPHIYAIGDVIGGYLLAHVAAHEGMIAVETIAGKDPELLSPHRVPRVTYSRPEVASVGISEQEAKVQGIDVKVGTFPFRANGKSLILGEADGMVKLVADKKTDALLGAHIVGPHASDLINEMALAKFLEATAWEIGESVHAHPTVSEVLHEAGLAVDGMAIHI</sequence>
<dbReference type="NCBIfam" id="TIGR01350">
    <property type="entry name" value="lipoamide_DH"/>
    <property type="match status" value="1"/>
</dbReference>
<keyword evidence="5" id="KW-0963">Cytoplasm</keyword>